<dbReference type="GO" id="GO:0005886">
    <property type="term" value="C:plasma membrane"/>
    <property type="evidence" value="ECO:0007669"/>
    <property type="project" value="TreeGrafter"/>
</dbReference>
<comment type="caution">
    <text evidence="7">The sequence shown here is derived from an EMBL/GenBank/DDBJ whole genome shotgun (WGS) entry which is preliminary data.</text>
</comment>
<keyword evidence="5" id="KW-0067">ATP-binding</keyword>
<dbReference type="PANTHER" id="PTHR27002">
    <property type="entry name" value="RECEPTOR-LIKE SERINE/THREONINE-PROTEIN KINASE SD1-8"/>
    <property type="match status" value="1"/>
</dbReference>
<dbReference type="Pfam" id="PF07714">
    <property type="entry name" value="PK_Tyr_Ser-Thr"/>
    <property type="match status" value="1"/>
</dbReference>
<evidence type="ECO:0000256" key="4">
    <source>
        <dbReference type="ARBA" id="ARBA00022777"/>
    </source>
</evidence>
<sequence length="141" mass="15797">MSPEYAAGGFFSVKSDVFNFGVIVLEVVSGSKNRGFYHPNHYPNLLGHAWKLWNEDNALELMDATVRNSSIISEVLRCIHVALLCVHQCPDDRPGMSYVISMLGSETSNLPQPNAQVSSPRKVLMRRIPHQKCKTNVVVMR</sequence>
<evidence type="ECO:0000256" key="2">
    <source>
        <dbReference type="ARBA" id="ARBA00022679"/>
    </source>
</evidence>
<keyword evidence="2" id="KW-0808">Transferase</keyword>
<keyword evidence="8" id="KW-1185">Reference proteome</keyword>
<dbReference type="EMBL" id="JBBNAE010000001">
    <property type="protein sequence ID" value="KAK9155980.1"/>
    <property type="molecule type" value="Genomic_DNA"/>
</dbReference>
<dbReference type="AlphaFoldDB" id="A0AAP0PV30"/>
<proteinExistence type="predicted"/>
<dbReference type="PANTHER" id="PTHR27002:SF181">
    <property type="entry name" value="RECEPTOR-LIKE SERINE_THREONINE-PROTEIN KINASE"/>
    <property type="match status" value="1"/>
</dbReference>
<evidence type="ECO:0000256" key="5">
    <source>
        <dbReference type="ARBA" id="ARBA00022840"/>
    </source>
</evidence>
<evidence type="ECO:0000313" key="7">
    <source>
        <dbReference type="EMBL" id="KAK9155980.1"/>
    </source>
</evidence>
<dbReference type="InterPro" id="IPR001245">
    <property type="entry name" value="Ser-Thr/Tyr_kinase_cat_dom"/>
</dbReference>
<dbReference type="Gene3D" id="1.10.510.10">
    <property type="entry name" value="Transferase(Phosphotransferase) domain 1"/>
    <property type="match status" value="1"/>
</dbReference>
<reference evidence="7 8" key="1">
    <citation type="submission" date="2024-01" db="EMBL/GenBank/DDBJ databases">
        <title>Genome assemblies of Stephania.</title>
        <authorList>
            <person name="Yang L."/>
        </authorList>
    </citation>
    <scope>NUCLEOTIDE SEQUENCE [LARGE SCALE GENOMIC DNA]</scope>
    <source>
        <strain evidence="7">QJT</strain>
        <tissue evidence="7">Leaf</tissue>
    </source>
</reference>
<keyword evidence="3" id="KW-0547">Nucleotide-binding</keyword>
<evidence type="ECO:0000259" key="6">
    <source>
        <dbReference type="Pfam" id="PF07714"/>
    </source>
</evidence>
<organism evidence="7 8">
    <name type="scientific">Stephania japonica</name>
    <dbReference type="NCBI Taxonomy" id="461633"/>
    <lineage>
        <taxon>Eukaryota</taxon>
        <taxon>Viridiplantae</taxon>
        <taxon>Streptophyta</taxon>
        <taxon>Embryophyta</taxon>
        <taxon>Tracheophyta</taxon>
        <taxon>Spermatophyta</taxon>
        <taxon>Magnoliopsida</taxon>
        <taxon>Ranunculales</taxon>
        <taxon>Menispermaceae</taxon>
        <taxon>Menispermoideae</taxon>
        <taxon>Cissampelideae</taxon>
        <taxon>Stephania</taxon>
    </lineage>
</organism>
<accession>A0AAP0PV30</accession>
<dbReference type="InterPro" id="IPR011009">
    <property type="entry name" value="Kinase-like_dom_sf"/>
</dbReference>
<evidence type="ECO:0000256" key="3">
    <source>
        <dbReference type="ARBA" id="ARBA00022741"/>
    </source>
</evidence>
<dbReference type="GO" id="GO:0005524">
    <property type="term" value="F:ATP binding"/>
    <property type="evidence" value="ECO:0007669"/>
    <property type="project" value="UniProtKB-KW"/>
</dbReference>
<evidence type="ECO:0000313" key="8">
    <source>
        <dbReference type="Proteomes" id="UP001417504"/>
    </source>
</evidence>
<keyword evidence="1" id="KW-0723">Serine/threonine-protein kinase</keyword>
<dbReference type="Proteomes" id="UP001417504">
    <property type="component" value="Unassembled WGS sequence"/>
</dbReference>
<dbReference type="SUPFAM" id="SSF56112">
    <property type="entry name" value="Protein kinase-like (PK-like)"/>
    <property type="match status" value="1"/>
</dbReference>
<gene>
    <name evidence="7" type="ORF">Sjap_003460</name>
</gene>
<evidence type="ECO:0000256" key="1">
    <source>
        <dbReference type="ARBA" id="ARBA00022527"/>
    </source>
</evidence>
<name>A0AAP0PV30_9MAGN</name>
<keyword evidence="4" id="KW-0418">Kinase</keyword>
<protein>
    <recommendedName>
        <fullName evidence="6">Serine-threonine/tyrosine-protein kinase catalytic domain-containing protein</fullName>
    </recommendedName>
</protein>
<dbReference type="GO" id="GO:0004674">
    <property type="term" value="F:protein serine/threonine kinase activity"/>
    <property type="evidence" value="ECO:0007669"/>
    <property type="project" value="UniProtKB-KW"/>
</dbReference>
<feature type="domain" description="Serine-threonine/tyrosine-protein kinase catalytic" evidence="6">
    <location>
        <begin position="1"/>
        <end position="103"/>
    </location>
</feature>